<evidence type="ECO:0000256" key="11">
    <source>
        <dbReference type="SAM" id="Phobius"/>
    </source>
</evidence>
<proteinExistence type="inferred from homology"/>
<comment type="similarity">
    <text evidence="2">Belongs to the glycosyltransferase 48 family.</text>
</comment>
<dbReference type="GeneID" id="25268355"/>
<keyword evidence="6 11" id="KW-0812">Transmembrane</keyword>
<feature type="region of interest" description="Disordered" evidence="10">
    <location>
        <begin position="2076"/>
        <end position="2120"/>
    </location>
</feature>
<keyword evidence="4" id="KW-0328">Glycosyltransferase</keyword>
<dbReference type="Proteomes" id="UP000018050">
    <property type="component" value="Unassembled WGS sequence"/>
</dbReference>
<feature type="transmembrane region" description="Helical" evidence="11">
    <location>
        <begin position="2617"/>
        <end position="2637"/>
    </location>
</feature>
<feature type="compositionally biased region" description="Polar residues" evidence="10">
    <location>
        <begin position="2076"/>
        <end position="2088"/>
    </location>
</feature>
<feature type="transmembrane region" description="Helical" evidence="11">
    <location>
        <begin position="2411"/>
        <end position="2435"/>
    </location>
</feature>
<dbReference type="GO" id="GO:0000148">
    <property type="term" value="C:1,3-beta-D-glucan synthase complex"/>
    <property type="evidence" value="ECO:0007669"/>
    <property type="project" value="InterPro"/>
</dbReference>
<keyword evidence="14" id="KW-1185">Reference proteome</keyword>
<dbReference type="EC" id="2.4.1.34" evidence="3"/>
<evidence type="ECO:0000256" key="8">
    <source>
        <dbReference type="ARBA" id="ARBA00023136"/>
    </source>
</evidence>
<dbReference type="Pfam" id="PF14288">
    <property type="entry name" value="FKS1_dom1"/>
    <property type="match status" value="1"/>
</dbReference>
<dbReference type="PANTHER" id="PTHR12741:SF48">
    <property type="entry name" value="1,3-BETA-GLUCAN SYNTHASE COMPONENT FKS1-RELATED"/>
    <property type="match status" value="1"/>
</dbReference>
<feature type="transmembrane region" description="Helical" evidence="11">
    <location>
        <begin position="2660"/>
        <end position="2679"/>
    </location>
</feature>
<dbReference type="Pfam" id="PF02364">
    <property type="entry name" value="Glucan_synthase"/>
    <property type="match status" value="3"/>
</dbReference>
<evidence type="ECO:0000256" key="7">
    <source>
        <dbReference type="ARBA" id="ARBA00022989"/>
    </source>
</evidence>
<sequence length="2718" mass="306046">MEPLGQPQMIGVGVGVNSLERDRLVKANILYIDGRDLRRSRVLDYAPLGRNIQEKTQESLSDEPIARSNNDSLLSRYVLEILVFLCNSDSRFYAKKFGVPTLDYRKSLQNCNKETAAGALRTPPYTIEQTIWYVVKGQYRFQTESMYNQLEDVCVSILNLSLMEAPPGSPSLGPDVLLASLDEYHSRLFANYYKWCDYLGAAPFPWRSPPWLDESVCAKDAALADGEDRDGAANPTTEIFSPETRQELQQMMFEVATFKLLWAEAANLRHTPELLCWLFHWFCMAWDKEYRPEEDFIDLIRDVIQRIRDEQWYMASSLRTPDHNARLIYDDFNELFWSRQCLDILHRRNEETDDSEQESTHKVQMTHQSADRMFSSDCQRASNPRPKSQHNKDCLIGLTVSRENLNAVVAELSCASKPGSGVKTFVEHRTYAQRVPLYVQVLRNFWRVFAWHVTTFAGIFLLYAVLDEESSYSAQKQWAVMTLTATLTYGMLPVFDLMLVDYRTLMRPQWWQLAWKRVPIHSARIGFALAALVTVAMDGLDSAHLQWTGYNHKLDEFSPHCALGLLSILYWAFFVCHWAHYFLYVRVQDRMPFFVLLWSNKWLAPLSKPSTYTGSVPLLAENFTDVVSQLVLATSELLRARFIWLPAFLIWLFDMQIFFLLFGAFYGSIDGYIRRVGYITNCRKIQQRLLPMLPLTAVFRLPGDKAMEGKHLFKSMPSGIKQLPGALQARRSSNVDRYCRRGTLSRMPTSARDQRQWCAPPPAFALSGAANDFRGLSAQYANTGDPYVNMVPHMMAQTVTGAEFSSADNAKVKRDQAAMKRFGFIWNEIIQSWRDEDIICHAEQEKLEFNELPRVLLEANSLADLYLDRGGAVLDWRQSIVRHPVYVYCNELSGFLKSCEDFHFQANGDMLRLCSKQQLAKSFYREYLSADPSARHPKFEKSMHLQACQEIAEALMLYLARYFREGRQLVWAMGELWSWVDKDCTRLLWLNLKGLKPLSSALHDVFSLVQKASVLDPSHAESLAKANAQLKKTLLAMIMLPSSEPEELGGTNIPLPVQEYVKAVSVCFGSHSMIKDIPSILPAPLQRAEVAVMIEQLEIILQHTSLLLLSSEEERDSVNAGDLPLLPEELAEMRALHAQLGEADASVVLGDNRSQSGRPPDREPAESRRTAVVEHGLRMFFRRAARILKADDPSFKCAETQRRFGTFVNSLLMKIPETPLVRNMVSMMTLTPYYREDTRLDLQDLEKRTDEGVCKMDLLRSLHPVEFDNFIERVDRDRDMFTIRQEIEDRVTDSPERRNLALRDIRTQMQQCGLLHRYDRFCEMLQEWASYRGQVLMRTVYGIMYYEQAVRMQACLLGSAPTECRSSQYRRMMSRSQNKLSALPNLYIPELAQLKYQYVVAAQEFGADLAAQPPTGGCEPSPLLRAQLLRKVALYKLLVRYPTLRIATLEHERTPDGRPTGHKLSVLYRLTADIDPTGQRISSLNAAAMTEMKTAGRFVRSADGELVPAHIPNLLIPAPRLPVCTPGANMETGSTVTLKPRCGTSSSGGTGGDRSGEVASRRSSKSPSNSIKHQVLAASAEVSPSTYGRGIVGKVVQGMTRHRHADSRQYIRTSIVEGTRQLLKKGFLCPETEPAIGGPKANELGNSVEVHTSASPAKPEVQAQSNPLLASRFPSKGGGVTTSGGAGDFESRIARAIHWLRQKKECDRSLFAARTKSAFPYPTSSQQGTRDPDSNNRLTFAHPEAAGGARKTFLSMLQQGLPDGPEAKPAEAARCIVNSFERTDFTAMIVERSGDSGSAGISSANRLQTEIQLRQAPLHSASPRAPLSHRKARGGITAASPEKGDCEYPNNLPAQPNPPDSSMSRFQSQRDSARLPHYAPDCLPNIAPTPTLLEAQFARDLARDCMGATSSVGCSGEPQTVAVPLGSCHDEGKKSMDCSGEFFARVIRWRTQTSMRNAACWLDWSSPADAPGAEHTSGLRRHSIITLHPRQESALLWTALPTTEARRLEHVNSTGWPEESLVASNKDAVNANSQNRVGIGRHTPSVGGLLHRHEAFHRTEFQVSPHALEARSTLSRQNNHDWQANKRQPVSPIDLGANEEKHDPRSRSSSTAAHRSNSVGALRERGLLTMKERVAFFEDKLSRHQALMEAEAQSLARLKLNSNKEEMLWPSRRGPLRLEAIYKIRLPLIVDESGTPWGRAPIIGPGKPENQNHAIAFSRMDTMQVMDMNMESYLEEAMKLRNLLQEFALNARMRILGFREHIFTENVSSLASYMALQENLFTTTNQRLCGCTMVILTSSIVSSYRRAALVQRLPTELTSQKTFLPVLIVLLEVIVCTTLTTYRTQREGSALDSVCTWCGKGRDVGLQQVVMFEKKVAGGNGEQVLSRDLNRLVSNMDFFRVLSLWFTGPGFFLNSVILVLAAYVCLYTKCFLAFAKYNYSGPIESALQYVLTPSTYVQFQLGMLLVLPLIPWLFLEKGLGSALRKLLDLFSKFSVTYYNFMMMTVQYAGLDAGVLLLDTWPILLMAASIISVPFIFNPLGFYYPRLRQDFTSWNTWLSSQVGLPSGPLMRLSSHISIQRAPVHAATIDHFPWLQELGMPKESGTTVLLLWLVITKKVSLASIIVSLFALCLFIYGALEMAFALLDRWAVRSEMLSDVVRMYHRCAGFCTFAPLLVLSAITTSVHHLQTRILFNPTFVSIVKSGLVQREQVEKSGRGHS</sequence>
<name>U6GP96_EIMAC</name>
<gene>
    <name evidence="13" type="ORF">EAH_00002850</name>
</gene>
<feature type="transmembrane region" description="Helical" evidence="11">
    <location>
        <begin position="2496"/>
        <end position="2516"/>
    </location>
</feature>
<feature type="compositionally biased region" description="Basic and acidic residues" evidence="10">
    <location>
        <begin position="1159"/>
        <end position="1169"/>
    </location>
</feature>
<dbReference type="EMBL" id="HG671211">
    <property type="protein sequence ID" value="CDI80449.1"/>
    <property type="molecule type" value="Genomic_DNA"/>
</dbReference>
<keyword evidence="5" id="KW-0808">Transferase</keyword>
<feature type="transmembrane region" description="Helical" evidence="11">
    <location>
        <begin position="478"/>
        <end position="500"/>
    </location>
</feature>
<protein>
    <recommendedName>
        <fullName evidence="3">1,3-beta-glucan synthase</fullName>
        <ecNumber evidence="3">2.4.1.34</ecNumber>
    </recommendedName>
</protein>
<dbReference type="VEuPathDB" id="ToxoDB:EAH_00002850"/>
<evidence type="ECO:0000256" key="5">
    <source>
        <dbReference type="ARBA" id="ARBA00022679"/>
    </source>
</evidence>
<evidence type="ECO:0000259" key="12">
    <source>
        <dbReference type="SMART" id="SM01205"/>
    </source>
</evidence>
<organism evidence="13 14">
    <name type="scientific">Eimeria acervulina</name>
    <name type="common">Coccidian parasite</name>
    <dbReference type="NCBI Taxonomy" id="5801"/>
    <lineage>
        <taxon>Eukaryota</taxon>
        <taxon>Sar</taxon>
        <taxon>Alveolata</taxon>
        <taxon>Apicomplexa</taxon>
        <taxon>Conoidasida</taxon>
        <taxon>Coccidia</taxon>
        <taxon>Eucoccidiorida</taxon>
        <taxon>Eimeriorina</taxon>
        <taxon>Eimeriidae</taxon>
        <taxon>Eimeria</taxon>
    </lineage>
</organism>
<keyword evidence="8 11" id="KW-0472">Membrane</keyword>
<feature type="region of interest" description="Disordered" evidence="10">
    <location>
        <begin position="1148"/>
        <end position="1169"/>
    </location>
</feature>
<comment type="catalytic activity">
    <reaction evidence="9">
        <text>[(1-&gt;3)-beta-D-glucosyl](n) + UDP-alpha-D-glucose = [(1-&gt;3)-beta-D-glucosyl](n+1) + UDP + H(+)</text>
        <dbReference type="Rhea" id="RHEA:21476"/>
        <dbReference type="Rhea" id="RHEA-COMP:11146"/>
        <dbReference type="Rhea" id="RHEA-COMP:14303"/>
        <dbReference type="ChEBI" id="CHEBI:15378"/>
        <dbReference type="ChEBI" id="CHEBI:37671"/>
        <dbReference type="ChEBI" id="CHEBI:58223"/>
        <dbReference type="ChEBI" id="CHEBI:58885"/>
        <dbReference type="EC" id="2.4.1.34"/>
    </reaction>
</comment>
<feature type="transmembrane region" description="Helical" evidence="11">
    <location>
        <begin position="557"/>
        <end position="583"/>
    </location>
</feature>
<feature type="region of interest" description="Disordered" evidence="10">
    <location>
        <begin position="1818"/>
        <end position="1871"/>
    </location>
</feature>
<dbReference type="InterPro" id="IPR026899">
    <property type="entry name" value="FKS1-like_dom1"/>
</dbReference>
<reference evidence="13" key="1">
    <citation type="submission" date="2013-10" db="EMBL/GenBank/DDBJ databases">
        <title>Genomic analysis of the causative agents of coccidiosis in chickens.</title>
        <authorList>
            <person name="Reid A.J."/>
            <person name="Blake D."/>
            <person name="Billington K."/>
            <person name="Browne H."/>
            <person name="Dunn M."/>
            <person name="Hung S."/>
            <person name="Kawahara F."/>
            <person name="Miranda-Saavedra D."/>
            <person name="Mourier T."/>
            <person name="Nagra H."/>
            <person name="Otto T.D."/>
            <person name="Rawlings N."/>
            <person name="Sanchez A."/>
            <person name="Sanders M."/>
            <person name="Subramaniam C."/>
            <person name="Tay Y."/>
            <person name="Dear P."/>
            <person name="Doerig C."/>
            <person name="Gruber A."/>
            <person name="Parkinson J."/>
            <person name="Shirley M."/>
            <person name="Wan K.L."/>
            <person name="Berriman M."/>
            <person name="Tomley F."/>
            <person name="Pain A."/>
        </authorList>
    </citation>
    <scope>NUCLEOTIDE SEQUENCE</scope>
    <source>
        <strain evidence="13">Houghton</strain>
    </source>
</reference>
<dbReference type="InterPro" id="IPR003440">
    <property type="entry name" value="Glyco_trans_48_dom"/>
</dbReference>
<evidence type="ECO:0000256" key="2">
    <source>
        <dbReference type="ARBA" id="ARBA00009040"/>
    </source>
</evidence>
<feature type="transmembrane region" description="Helical" evidence="11">
    <location>
        <begin position="2455"/>
        <end position="2475"/>
    </location>
</feature>
<dbReference type="SMART" id="SM01205">
    <property type="entry name" value="FKS1_dom1"/>
    <property type="match status" value="1"/>
</dbReference>
<evidence type="ECO:0000256" key="1">
    <source>
        <dbReference type="ARBA" id="ARBA00004141"/>
    </source>
</evidence>
<evidence type="ECO:0000256" key="10">
    <source>
        <dbReference type="SAM" id="MobiDB-lite"/>
    </source>
</evidence>
<dbReference type="GO" id="GO:0005886">
    <property type="term" value="C:plasma membrane"/>
    <property type="evidence" value="ECO:0007669"/>
    <property type="project" value="TreeGrafter"/>
</dbReference>
<accession>U6GP96</accession>
<evidence type="ECO:0000256" key="9">
    <source>
        <dbReference type="ARBA" id="ARBA00047777"/>
    </source>
</evidence>
<evidence type="ECO:0000313" key="14">
    <source>
        <dbReference type="Proteomes" id="UP000018050"/>
    </source>
</evidence>
<evidence type="ECO:0000313" key="13">
    <source>
        <dbReference type="EMBL" id="CDI80449.1"/>
    </source>
</evidence>
<feature type="transmembrane region" description="Helical" evidence="11">
    <location>
        <begin position="2522"/>
        <end position="2543"/>
    </location>
</feature>
<reference evidence="13" key="2">
    <citation type="submission" date="2013-10" db="EMBL/GenBank/DDBJ databases">
        <authorList>
            <person name="Aslett M."/>
        </authorList>
    </citation>
    <scope>NUCLEOTIDE SEQUENCE</scope>
    <source>
        <strain evidence="13">Houghton</strain>
    </source>
</reference>
<comment type="subcellular location">
    <subcellularLocation>
        <location evidence="1">Membrane</location>
        <topology evidence="1">Multi-pass membrane protein</topology>
    </subcellularLocation>
</comment>
<feature type="transmembrane region" description="Helical" evidence="11">
    <location>
        <begin position="448"/>
        <end position="466"/>
    </location>
</feature>
<feature type="domain" description="1,3-beta-glucan synthase component FKS1-like" evidence="12">
    <location>
        <begin position="249"/>
        <end position="350"/>
    </location>
</feature>
<feature type="compositionally biased region" description="Low complexity" evidence="10">
    <location>
        <begin position="2107"/>
        <end position="2118"/>
    </location>
</feature>
<feature type="compositionally biased region" description="Polar residues" evidence="10">
    <location>
        <begin position="1860"/>
        <end position="1870"/>
    </location>
</feature>
<dbReference type="OMA" id="TYVQFQL"/>
<evidence type="ECO:0000256" key="6">
    <source>
        <dbReference type="ARBA" id="ARBA00022692"/>
    </source>
</evidence>
<feature type="transmembrane region" description="Helical" evidence="11">
    <location>
        <begin position="642"/>
        <end position="666"/>
    </location>
</feature>
<evidence type="ECO:0000256" key="3">
    <source>
        <dbReference type="ARBA" id="ARBA00012589"/>
    </source>
</evidence>
<dbReference type="RefSeq" id="XP_013249618.1">
    <property type="nucleotide sequence ID" value="XM_013394164.1"/>
</dbReference>
<dbReference type="GO" id="GO:0003843">
    <property type="term" value="F:1,3-beta-D-glucan synthase activity"/>
    <property type="evidence" value="ECO:0007669"/>
    <property type="project" value="UniProtKB-EC"/>
</dbReference>
<evidence type="ECO:0000256" key="4">
    <source>
        <dbReference type="ARBA" id="ARBA00022676"/>
    </source>
</evidence>
<dbReference type="OrthoDB" id="345600at2759"/>
<dbReference type="GO" id="GO:0006075">
    <property type="term" value="P:(1-&gt;3)-beta-D-glucan biosynthetic process"/>
    <property type="evidence" value="ECO:0007669"/>
    <property type="project" value="InterPro"/>
</dbReference>
<keyword evidence="7 11" id="KW-1133">Transmembrane helix</keyword>
<feature type="region of interest" description="Disordered" evidence="10">
    <location>
        <begin position="1531"/>
        <end position="1577"/>
    </location>
</feature>
<dbReference type="PANTHER" id="PTHR12741">
    <property type="entry name" value="LYST-INTERACTING PROTEIN LIP5 DOPAMINE RESPONSIVE PROTEIN DRG-1"/>
    <property type="match status" value="1"/>
</dbReference>